<gene>
    <name evidence="2" type="ORF">D2V17_12450</name>
</gene>
<dbReference type="OrthoDB" id="7508430at2"/>
<reference evidence="2 3" key="1">
    <citation type="submission" date="2018-08" db="EMBL/GenBank/DDBJ databases">
        <title>Erythrobacter zhengii sp.nov., a bacterium isolated from deep-sea sediment.</title>
        <authorList>
            <person name="Fang C."/>
            <person name="Wu Y.-H."/>
            <person name="Sun C."/>
            <person name="Wang H."/>
            <person name="Cheng H."/>
            <person name="Meng F.-X."/>
            <person name="Wang C.-S."/>
            <person name="Xu X.-W."/>
        </authorList>
    </citation>
    <scope>NUCLEOTIDE SEQUENCE [LARGE SCALE GENOMIC DNA]</scope>
    <source>
        <strain evidence="2 3">CCTCC AB 2015396</strain>
    </source>
</reference>
<dbReference type="AlphaFoldDB" id="A0A3A1P461"/>
<evidence type="ECO:0000313" key="2">
    <source>
        <dbReference type="EMBL" id="RIV83730.1"/>
    </source>
</evidence>
<evidence type="ECO:0000313" key="3">
    <source>
        <dbReference type="Proteomes" id="UP000265366"/>
    </source>
</evidence>
<protein>
    <submittedName>
        <fullName evidence="2">Uncharacterized protein</fullName>
    </submittedName>
</protein>
<evidence type="ECO:0000256" key="1">
    <source>
        <dbReference type="SAM" id="MobiDB-lite"/>
    </source>
</evidence>
<name>A0A3A1P461_9SPHN</name>
<feature type="compositionally biased region" description="Low complexity" evidence="1">
    <location>
        <begin position="65"/>
        <end position="74"/>
    </location>
</feature>
<feature type="region of interest" description="Disordered" evidence="1">
    <location>
        <begin position="54"/>
        <end position="74"/>
    </location>
</feature>
<dbReference type="EMBL" id="QXFM01000111">
    <property type="protein sequence ID" value="RIV83730.1"/>
    <property type="molecule type" value="Genomic_DNA"/>
</dbReference>
<organism evidence="2 3">
    <name type="scientific">Aurantiacibacter xanthus</name>
    <dbReference type="NCBI Taxonomy" id="1784712"/>
    <lineage>
        <taxon>Bacteria</taxon>
        <taxon>Pseudomonadati</taxon>
        <taxon>Pseudomonadota</taxon>
        <taxon>Alphaproteobacteria</taxon>
        <taxon>Sphingomonadales</taxon>
        <taxon>Erythrobacteraceae</taxon>
        <taxon>Aurantiacibacter</taxon>
    </lineage>
</organism>
<keyword evidence="3" id="KW-1185">Reference proteome</keyword>
<dbReference type="Proteomes" id="UP000265366">
    <property type="component" value="Unassembled WGS sequence"/>
</dbReference>
<proteinExistence type="predicted"/>
<comment type="caution">
    <text evidence="2">The sequence shown here is derived from an EMBL/GenBank/DDBJ whole genome shotgun (WGS) entry which is preliminary data.</text>
</comment>
<accession>A0A3A1P461</accession>
<sequence length="74" mass="7647">MARRKPAPIPPAPRKSLLEWIECDDGNPPGTQLPACSIKAQTLHARVATNPALAGHGISEPIPAPTGLALPPLG</sequence>